<dbReference type="GO" id="GO:0007155">
    <property type="term" value="P:cell adhesion"/>
    <property type="evidence" value="ECO:0007669"/>
    <property type="project" value="InterPro"/>
</dbReference>
<evidence type="ECO:0000259" key="1">
    <source>
        <dbReference type="Pfam" id="PF09458"/>
    </source>
</evidence>
<comment type="caution">
    <text evidence="2">The sequence shown here is derived from an EMBL/GenBank/DDBJ whole genome shotgun (WGS) entry which is preliminary data.</text>
</comment>
<organism evidence="2 3">
    <name type="scientific">Paramecium pentaurelia</name>
    <dbReference type="NCBI Taxonomy" id="43138"/>
    <lineage>
        <taxon>Eukaryota</taxon>
        <taxon>Sar</taxon>
        <taxon>Alveolata</taxon>
        <taxon>Ciliophora</taxon>
        <taxon>Intramacronucleata</taxon>
        <taxon>Oligohymenophorea</taxon>
        <taxon>Peniculida</taxon>
        <taxon>Parameciidae</taxon>
        <taxon>Paramecium</taxon>
    </lineage>
</organism>
<protein>
    <recommendedName>
        <fullName evidence="1">H-type lectin domain-containing protein</fullName>
    </recommendedName>
</protein>
<dbReference type="Pfam" id="PF09458">
    <property type="entry name" value="H_lectin"/>
    <property type="match status" value="1"/>
</dbReference>
<feature type="domain" description="H-type lectin" evidence="1">
    <location>
        <begin position="40"/>
        <end position="104"/>
    </location>
</feature>
<evidence type="ECO:0000313" key="2">
    <source>
        <dbReference type="EMBL" id="CAD8171938.1"/>
    </source>
</evidence>
<sequence>MIFITLFLFAQGFIRYDENTFRSFQITNKGFYCFNNIGRTQDIKFRDSFENIPKVILIPELFDIPGGVANYNLEITQITLTKFTLSIKCFDGVIYGIHYKWLAIDDQRIQVINQFNQKNFESLTLDHSNPNAQNYLISVIAFSFSGSVSFQVKVSEINTKSLTIIVTDLQNTLPNLISISYQIILGIDETFQQQPLALINSPYTSQEFAFIQSSWFLLPFYGFQYDGVQEIRFKKQYFSNVNNLWYDMNVGNFQSYATGCCCMPTLWHKQSWMKFEYITEFKPYEIGFISIKYFKDSKVDYLQSFKIEIQGDLQKATNLGLTRIIIDKAEQQTNLKIHTKCQEKETMKIILFIPNSTQNSITNPFFHSCLDSFEEVVITFTLISTSVAYQDLIVDISETECLISQLLFNYRFSQVDLFSIQKLIN</sequence>
<dbReference type="OrthoDB" id="307628at2759"/>
<dbReference type="InterPro" id="IPR019019">
    <property type="entry name" value="H-type_lectin_domain"/>
</dbReference>
<name>A0A8S1V3B3_9CILI</name>
<accession>A0A8S1V3B3</accession>
<dbReference type="AlphaFoldDB" id="A0A8S1V3B3"/>
<dbReference type="EMBL" id="CAJJDO010000056">
    <property type="protein sequence ID" value="CAD8171938.1"/>
    <property type="molecule type" value="Genomic_DNA"/>
</dbReference>
<reference evidence="2" key="1">
    <citation type="submission" date="2021-01" db="EMBL/GenBank/DDBJ databases">
        <authorList>
            <consortium name="Genoscope - CEA"/>
            <person name="William W."/>
        </authorList>
    </citation>
    <scope>NUCLEOTIDE SEQUENCE</scope>
</reference>
<dbReference type="Proteomes" id="UP000689195">
    <property type="component" value="Unassembled WGS sequence"/>
</dbReference>
<keyword evidence="3" id="KW-1185">Reference proteome</keyword>
<proteinExistence type="predicted"/>
<evidence type="ECO:0000313" key="3">
    <source>
        <dbReference type="Proteomes" id="UP000689195"/>
    </source>
</evidence>
<dbReference type="GO" id="GO:0030246">
    <property type="term" value="F:carbohydrate binding"/>
    <property type="evidence" value="ECO:0007669"/>
    <property type="project" value="InterPro"/>
</dbReference>
<gene>
    <name evidence="2" type="ORF">PPENT_87.1.T0560003</name>
</gene>